<evidence type="ECO:0000313" key="16">
    <source>
        <dbReference type="EMBL" id="GGA41069.1"/>
    </source>
</evidence>
<dbReference type="Gene3D" id="3.40.50.2300">
    <property type="match status" value="1"/>
</dbReference>
<proteinExistence type="predicted"/>
<feature type="DNA-binding region" description="OmpR/PhoB-type" evidence="13">
    <location>
        <begin position="124"/>
        <end position="222"/>
    </location>
</feature>
<dbReference type="InterPro" id="IPR001867">
    <property type="entry name" value="OmpR/PhoB-type_DNA-bd"/>
</dbReference>
<keyword evidence="6" id="KW-0843">Virulence</keyword>
<dbReference type="GO" id="GO:0003677">
    <property type="term" value="F:DNA binding"/>
    <property type="evidence" value="ECO:0007669"/>
    <property type="project" value="UniProtKB-KW"/>
</dbReference>
<evidence type="ECO:0000256" key="3">
    <source>
        <dbReference type="ARBA" id="ARBA00022553"/>
    </source>
</evidence>
<dbReference type="PANTHER" id="PTHR48111">
    <property type="entry name" value="REGULATOR OF RPOS"/>
    <property type="match status" value="1"/>
</dbReference>
<dbReference type="PANTHER" id="PTHR48111:SF49">
    <property type="entry name" value="HEME RESPONSE REGULATOR HSSR"/>
    <property type="match status" value="1"/>
</dbReference>
<evidence type="ECO:0000256" key="11">
    <source>
        <dbReference type="ARBA" id="ARBA00039976"/>
    </source>
</evidence>
<reference evidence="17" key="1">
    <citation type="journal article" date="2019" name="Int. J. Syst. Evol. Microbiol.">
        <title>The Global Catalogue of Microorganisms (GCM) 10K type strain sequencing project: providing services to taxonomists for standard genome sequencing and annotation.</title>
        <authorList>
            <consortium name="The Broad Institute Genomics Platform"/>
            <consortium name="The Broad Institute Genome Sequencing Center for Infectious Disease"/>
            <person name="Wu L."/>
            <person name="Ma J."/>
        </authorList>
    </citation>
    <scope>NUCLEOTIDE SEQUENCE [LARGE SCALE GENOMIC DNA]</scope>
    <source>
        <strain evidence="17">CGMCC 1.15044</strain>
    </source>
</reference>
<feature type="domain" description="Response regulatory" evidence="14">
    <location>
        <begin position="3"/>
        <end position="116"/>
    </location>
</feature>
<keyword evidence="2" id="KW-0963">Cytoplasm</keyword>
<evidence type="ECO:0000256" key="13">
    <source>
        <dbReference type="PROSITE-ProRule" id="PRU01091"/>
    </source>
</evidence>
<evidence type="ECO:0000256" key="7">
    <source>
        <dbReference type="ARBA" id="ARBA00023125"/>
    </source>
</evidence>
<feature type="domain" description="OmpR/PhoB-type" evidence="15">
    <location>
        <begin position="124"/>
        <end position="222"/>
    </location>
</feature>
<evidence type="ECO:0000256" key="1">
    <source>
        <dbReference type="ARBA" id="ARBA00004496"/>
    </source>
</evidence>
<evidence type="ECO:0000256" key="9">
    <source>
        <dbReference type="ARBA" id="ARBA00023163"/>
    </source>
</evidence>
<protein>
    <recommendedName>
        <fullName evidence="11">Heme response regulator HssR</fullName>
    </recommendedName>
</protein>
<dbReference type="SMART" id="SM00448">
    <property type="entry name" value="REC"/>
    <property type="match status" value="1"/>
</dbReference>
<keyword evidence="5" id="KW-0805">Transcription regulation</keyword>
<dbReference type="Pfam" id="PF00072">
    <property type="entry name" value="Response_reg"/>
    <property type="match status" value="1"/>
</dbReference>
<dbReference type="Proteomes" id="UP000609323">
    <property type="component" value="Unassembled WGS sequence"/>
</dbReference>
<name>A0ABQ1GCD4_9BACL</name>
<evidence type="ECO:0000256" key="10">
    <source>
        <dbReference type="ARBA" id="ARBA00037471"/>
    </source>
</evidence>
<evidence type="ECO:0000259" key="15">
    <source>
        <dbReference type="PROSITE" id="PS51755"/>
    </source>
</evidence>
<keyword evidence="9" id="KW-0804">Transcription</keyword>
<dbReference type="InterPro" id="IPR039420">
    <property type="entry name" value="WalR-like"/>
</dbReference>
<dbReference type="Pfam" id="PF00486">
    <property type="entry name" value="Trans_reg_C"/>
    <property type="match status" value="1"/>
</dbReference>
<dbReference type="PROSITE" id="PS51755">
    <property type="entry name" value="OMPR_PHOB"/>
    <property type="match status" value="1"/>
</dbReference>
<accession>A0ABQ1GCD4</accession>
<comment type="function">
    <text evidence="10">Member of the two-component regulatory system HssS/HssR involved in intracellular heme homeostasis and tempering of staphylococcal virulence. Phosphorylated HssR binds to a direct repeat sequence within hrtAB promoter and activates the expression of hrtAB, an efflux pump, in response to extracellular heme, hemin, hemoglobin or blood.</text>
</comment>
<organism evidence="16 17">
    <name type="scientific">Paenibacillus physcomitrellae</name>
    <dbReference type="NCBI Taxonomy" id="1619311"/>
    <lineage>
        <taxon>Bacteria</taxon>
        <taxon>Bacillati</taxon>
        <taxon>Bacillota</taxon>
        <taxon>Bacilli</taxon>
        <taxon>Bacillales</taxon>
        <taxon>Paenibacillaceae</taxon>
        <taxon>Paenibacillus</taxon>
    </lineage>
</organism>
<dbReference type="EMBL" id="BMHF01000009">
    <property type="protein sequence ID" value="GGA41069.1"/>
    <property type="molecule type" value="Genomic_DNA"/>
</dbReference>
<dbReference type="PROSITE" id="PS50110">
    <property type="entry name" value="RESPONSE_REGULATORY"/>
    <property type="match status" value="1"/>
</dbReference>
<keyword evidence="3 12" id="KW-0597">Phosphoprotein</keyword>
<dbReference type="CDD" id="cd17574">
    <property type="entry name" value="REC_OmpR"/>
    <property type="match status" value="1"/>
</dbReference>
<comment type="subcellular location">
    <subcellularLocation>
        <location evidence="1">Cytoplasm</location>
    </subcellularLocation>
</comment>
<evidence type="ECO:0000256" key="4">
    <source>
        <dbReference type="ARBA" id="ARBA00023012"/>
    </source>
</evidence>
<sequence>MKKLLIADDDAHIRTLLRHFLTTEGYGVVEARDGQEAMDKLAAEDLDLAVVDVMMPKVDGLELCGHIREHYDIPVILLTAREQLADKEQGYRQGTDDYVTKPFEPEELLFRIQALFRRYSLASKERIRLGPLMIDRRNYEIRDGDAVMLLPRKEFELLAQLAQFAGRLFGRDELIRLVWGGDYAGDERTVDVHVKRLRQRFADYESIFHIQTVRGLGYKLDVSEGNKKPD</sequence>
<dbReference type="Gene3D" id="1.10.10.10">
    <property type="entry name" value="Winged helix-like DNA-binding domain superfamily/Winged helix DNA-binding domain"/>
    <property type="match status" value="1"/>
</dbReference>
<dbReference type="InterPro" id="IPR036388">
    <property type="entry name" value="WH-like_DNA-bd_sf"/>
</dbReference>
<dbReference type="CDD" id="cd00383">
    <property type="entry name" value="trans_reg_C"/>
    <property type="match status" value="1"/>
</dbReference>
<evidence type="ECO:0000256" key="5">
    <source>
        <dbReference type="ARBA" id="ARBA00023015"/>
    </source>
</evidence>
<dbReference type="Gene3D" id="6.10.250.690">
    <property type="match status" value="1"/>
</dbReference>
<gene>
    <name evidence="16" type="ORF">GCM10010917_27910</name>
</gene>
<keyword evidence="4" id="KW-0902">Two-component regulatory system</keyword>
<dbReference type="SUPFAM" id="SSF52172">
    <property type="entry name" value="CheY-like"/>
    <property type="match status" value="1"/>
</dbReference>
<keyword evidence="17" id="KW-1185">Reference proteome</keyword>
<evidence type="ECO:0000259" key="14">
    <source>
        <dbReference type="PROSITE" id="PS50110"/>
    </source>
</evidence>
<dbReference type="InterPro" id="IPR001789">
    <property type="entry name" value="Sig_transdc_resp-reg_receiver"/>
</dbReference>
<evidence type="ECO:0000313" key="17">
    <source>
        <dbReference type="Proteomes" id="UP000609323"/>
    </source>
</evidence>
<dbReference type="SMART" id="SM00862">
    <property type="entry name" value="Trans_reg_C"/>
    <property type="match status" value="1"/>
</dbReference>
<evidence type="ECO:0000256" key="12">
    <source>
        <dbReference type="PROSITE-ProRule" id="PRU00169"/>
    </source>
</evidence>
<keyword evidence="7 13" id="KW-0238">DNA-binding</keyword>
<comment type="caution">
    <text evidence="16">The sequence shown here is derived from an EMBL/GenBank/DDBJ whole genome shotgun (WGS) entry which is preliminary data.</text>
</comment>
<dbReference type="InterPro" id="IPR011006">
    <property type="entry name" value="CheY-like_superfamily"/>
</dbReference>
<dbReference type="RefSeq" id="WP_094093805.1">
    <property type="nucleotide sequence ID" value="NZ_BMHF01000009.1"/>
</dbReference>
<feature type="modified residue" description="4-aspartylphosphate" evidence="12">
    <location>
        <position position="52"/>
    </location>
</feature>
<evidence type="ECO:0000256" key="2">
    <source>
        <dbReference type="ARBA" id="ARBA00022490"/>
    </source>
</evidence>
<evidence type="ECO:0000256" key="6">
    <source>
        <dbReference type="ARBA" id="ARBA00023026"/>
    </source>
</evidence>
<keyword evidence="8" id="KW-0010">Activator</keyword>
<evidence type="ECO:0000256" key="8">
    <source>
        <dbReference type="ARBA" id="ARBA00023159"/>
    </source>
</evidence>